<name>A0ABV8RZ88_9BURK</name>
<evidence type="ECO:0000256" key="2">
    <source>
        <dbReference type="ARBA" id="ARBA00023002"/>
    </source>
</evidence>
<sequence length="204" mass="22131">MTHPAIALIEQRASANHFDPSHQLEPDEIQRLVQLATRAPTAYNLQNWRFIAVHTPESKRLLRALSYDQAKVSEAAATFIVCGQLPDAQALARRLRPFVESGHMPATMAAAWQADAQTKYADERMARDEAIRSASLGTATLIHAATALGLASSPMIGFDEAGVAQAFGLADHELPVMLVPIGRAAPGNWPQKPRRPLAEVLDIA</sequence>
<gene>
    <name evidence="4" type="ORF">ACFO0J_11745</name>
</gene>
<dbReference type="PANTHER" id="PTHR43673">
    <property type="entry name" value="NAD(P)H NITROREDUCTASE YDGI-RELATED"/>
    <property type="match status" value="1"/>
</dbReference>
<dbReference type="InterPro" id="IPR029479">
    <property type="entry name" value="Nitroreductase"/>
</dbReference>
<keyword evidence="5" id="KW-1185">Reference proteome</keyword>
<protein>
    <submittedName>
        <fullName evidence="4">Nitroreductase family protein</fullName>
    </submittedName>
</protein>
<dbReference type="Proteomes" id="UP001595756">
    <property type="component" value="Unassembled WGS sequence"/>
</dbReference>
<proteinExistence type="inferred from homology"/>
<feature type="domain" description="Nitroreductase" evidence="3">
    <location>
        <begin position="9"/>
        <end position="183"/>
    </location>
</feature>
<reference evidence="5" key="1">
    <citation type="journal article" date="2019" name="Int. J. Syst. Evol. Microbiol.">
        <title>The Global Catalogue of Microorganisms (GCM) 10K type strain sequencing project: providing services to taxonomists for standard genome sequencing and annotation.</title>
        <authorList>
            <consortium name="The Broad Institute Genomics Platform"/>
            <consortium name="The Broad Institute Genome Sequencing Center for Infectious Disease"/>
            <person name="Wu L."/>
            <person name="Ma J."/>
        </authorList>
    </citation>
    <scope>NUCLEOTIDE SEQUENCE [LARGE SCALE GENOMIC DNA]</scope>
    <source>
        <strain evidence="5">CGMCC 1.19029</strain>
    </source>
</reference>
<dbReference type="SUPFAM" id="SSF55469">
    <property type="entry name" value="FMN-dependent nitroreductase-like"/>
    <property type="match status" value="1"/>
</dbReference>
<dbReference type="Pfam" id="PF00881">
    <property type="entry name" value="Nitroreductase"/>
    <property type="match status" value="1"/>
</dbReference>
<comment type="caution">
    <text evidence="4">The sequence shown here is derived from an EMBL/GenBank/DDBJ whole genome shotgun (WGS) entry which is preliminary data.</text>
</comment>
<evidence type="ECO:0000313" key="5">
    <source>
        <dbReference type="Proteomes" id="UP001595756"/>
    </source>
</evidence>
<keyword evidence="2" id="KW-0560">Oxidoreductase</keyword>
<evidence type="ECO:0000259" key="3">
    <source>
        <dbReference type="Pfam" id="PF00881"/>
    </source>
</evidence>
<dbReference type="InterPro" id="IPR000415">
    <property type="entry name" value="Nitroreductase-like"/>
</dbReference>
<dbReference type="RefSeq" id="WP_376813277.1">
    <property type="nucleotide sequence ID" value="NZ_JBHSDY010000007.1"/>
</dbReference>
<evidence type="ECO:0000256" key="1">
    <source>
        <dbReference type="ARBA" id="ARBA00007118"/>
    </source>
</evidence>
<dbReference type="Gene3D" id="3.40.109.10">
    <property type="entry name" value="NADH Oxidase"/>
    <property type="match status" value="1"/>
</dbReference>
<organism evidence="4 5">
    <name type="scientific">Castellaniella hirudinis</name>
    <dbReference type="NCBI Taxonomy" id="1144617"/>
    <lineage>
        <taxon>Bacteria</taxon>
        <taxon>Pseudomonadati</taxon>
        <taxon>Pseudomonadota</taxon>
        <taxon>Betaproteobacteria</taxon>
        <taxon>Burkholderiales</taxon>
        <taxon>Alcaligenaceae</taxon>
        <taxon>Castellaniella</taxon>
    </lineage>
</organism>
<dbReference type="EMBL" id="JBHSDY010000007">
    <property type="protein sequence ID" value="MFC4298716.1"/>
    <property type="molecule type" value="Genomic_DNA"/>
</dbReference>
<comment type="similarity">
    <text evidence="1">Belongs to the nitroreductase family.</text>
</comment>
<evidence type="ECO:0000313" key="4">
    <source>
        <dbReference type="EMBL" id="MFC4298716.1"/>
    </source>
</evidence>
<accession>A0ABV8RZ88</accession>